<name>A0AB32WFX5_THECC</name>
<reference evidence="1" key="1">
    <citation type="journal article" date="1997" name="Nucleic Acids Res.">
        <title>tRNAscan-SE: a program for improved detection of transfer RNA genes in genomic sequence.</title>
        <authorList>
            <person name="Lowe T.M."/>
            <person name="Eddy S.R."/>
        </authorList>
    </citation>
    <scope>NUCLEOTIDE SEQUENCE [LARGE SCALE GENOMIC DNA]</scope>
    <source>
        <strain evidence="1">r\B97-61/B2</strain>
    </source>
</reference>
<organism evidence="1 2">
    <name type="scientific">Theobroma cacao</name>
    <name type="common">Cacao</name>
    <name type="synonym">Cocoa</name>
    <dbReference type="NCBI Taxonomy" id="3641"/>
    <lineage>
        <taxon>Eukaryota</taxon>
        <taxon>Viridiplantae</taxon>
        <taxon>Streptophyta</taxon>
        <taxon>Embryophyta</taxon>
        <taxon>Tracheophyta</taxon>
        <taxon>Spermatophyta</taxon>
        <taxon>Magnoliopsida</taxon>
        <taxon>eudicotyledons</taxon>
        <taxon>Gunneridae</taxon>
        <taxon>Pentapetalae</taxon>
        <taxon>rosids</taxon>
        <taxon>malvids</taxon>
        <taxon>Malvales</taxon>
        <taxon>Malvaceae</taxon>
        <taxon>Byttnerioideae</taxon>
        <taxon>Theobroma</taxon>
    </lineage>
</organism>
<dbReference type="AlphaFoldDB" id="A0AB32WFX5"/>
<evidence type="ECO:0000313" key="1">
    <source>
        <dbReference type="Proteomes" id="UP000694886"/>
    </source>
</evidence>
<proteinExistence type="predicted"/>
<dbReference type="RefSeq" id="XP_017978262.1">
    <property type="nucleotide sequence ID" value="XM_018122773.1"/>
</dbReference>
<dbReference type="Gramene" id="Tc06v2_t004460.1">
    <property type="protein sequence ID" value="Tc06v2_p004460.1"/>
    <property type="gene ID" value="Tc06v2_g004460"/>
</dbReference>
<dbReference type="KEGG" id="tcc:108662418"/>
<dbReference type="GeneID" id="108662418"/>
<evidence type="ECO:0000313" key="2">
    <source>
        <dbReference type="RefSeq" id="XP_017978262.1"/>
    </source>
</evidence>
<protein>
    <submittedName>
        <fullName evidence="2">FBD-associated F-box protein At3g50710</fullName>
    </submittedName>
</protein>
<sequence>MTIPTHVCLPSLKSLHCSGVDFIDNDFFQRLLFRCLVLEELLIHSFNNFHNLRELHISKPLQKRLTLEHQDDTSYQPLHVGTDAPSLVYIKYTSSIGSIRALFWHQLENIPSCLFLTLKDVGEHIEIIRKLLMLPRQSKICQVEFITRFIP</sequence>
<dbReference type="Proteomes" id="UP000694886">
    <property type="component" value="Chromosome 6"/>
</dbReference>
<reference evidence="2" key="2">
    <citation type="submission" date="2025-08" db="UniProtKB">
        <authorList>
            <consortium name="RefSeq"/>
        </authorList>
    </citation>
    <scope>IDENTIFICATION</scope>
</reference>
<accession>A0AB32WFX5</accession>
<gene>
    <name evidence="2" type="primary">LOC108662418</name>
</gene>